<keyword evidence="2" id="KW-1185">Reference proteome</keyword>
<dbReference type="PROSITE" id="PS51257">
    <property type="entry name" value="PROKAR_LIPOPROTEIN"/>
    <property type="match status" value="1"/>
</dbReference>
<evidence type="ECO:0000313" key="1">
    <source>
        <dbReference type="EMBL" id="MBL0390268.1"/>
    </source>
</evidence>
<evidence type="ECO:0000313" key="2">
    <source>
        <dbReference type="Proteomes" id="UP000599109"/>
    </source>
</evidence>
<dbReference type="EMBL" id="JAEQNE010000001">
    <property type="protein sequence ID" value="MBL0390268.1"/>
    <property type="molecule type" value="Genomic_DNA"/>
</dbReference>
<sequence>MRTAGWLSALLCLALAGCSVVRGTKLLAPTAFGLERVTPELYVQAGTDAATRESLRQAMERARAAIRAGYGGVASRPIVHACVTEACYEGFGGMGSVAKVYGDRILVSPRGLDWHFIAHEWSHAELHERLGFRAALRLPQWFDEGVAVALSEAPPHSEAHWRFLVDSGVRRPSPVQLREFRTRREWLDAVGAYGEAGNAERRARGEPEIRPVYAAAGHELRPWLRQRGVPGLLAFIADMRAGEAFDAAWLRPPP</sequence>
<comment type="caution">
    <text evidence="1">The sequence shown here is derived from an EMBL/GenBank/DDBJ whole genome shotgun (WGS) entry which is preliminary data.</text>
</comment>
<reference evidence="1 2" key="1">
    <citation type="journal article" date="2017" name="Int. J. Syst. Evol. Microbiol.">
        <title>Ramlibacter monticola sp. nov., isolated from forest soil.</title>
        <authorList>
            <person name="Chaudhary D.K."/>
            <person name="Kim J."/>
        </authorList>
    </citation>
    <scope>NUCLEOTIDE SEQUENCE [LARGE SCALE GENOMIC DNA]</scope>
    <source>
        <strain evidence="1 2">KACC 19175</strain>
    </source>
</reference>
<evidence type="ECO:0008006" key="3">
    <source>
        <dbReference type="Google" id="ProtNLM"/>
    </source>
</evidence>
<gene>
    <name evidence="1" type="ORF">JJ685_03865</name>
</gene>
<organism evidence="1 2">
    <name type="scientific">Ramlibacter monticola</name>
    <dbReference type="NCBI Taxonomy" id="1926872"/>
    <lineage>
        <taxon>Bacteria</taxon>
        <taxon>Pseudomonadati</taxon>
        <taxon>Pseudomonadota</taxon>
        <taxon>Betaproteobacteria</taxon>
        <taxon>Burkholderiales</taxon>
        <taxon>Comamonadaceae</taxon>
        <taxon>Ramlibacter</taxon>
    </lineage>
</organism>
<name>A0A936YWM6_9BURK</name>
<protein>
    <recommendedName>
        <fullName evidence="3">Peptidase MA-like domain-containing protein</fullName>
    </recommendedName>
</protein>
<dbReference type="Proteomes" id="UP000599109">
    <property type="component" value="Unassembled WGS sequence"/>
</dbReference>
<dbReference type="AlphaFoldDB" id="A0A936YWM6"/>
<proteinExistence type="predicted"/>
<accession>A0A936YWM6</accession>
<dbReference type="RefSeq" id="WP_201672856.1">
    <property type="nucleotide sequence ID" value="NZ_JAEQNE010000001.1"/>
</dbReference>